<evidence type="ECO:0000256" key="8">
    <source>
        <dbReference type="SAM" id="MobiDB-lite"/>
    </source>
</evidence>
<dbReference type="OrthoDB" id="449361at2759"/>
<keyword evidence="11" id="KW-1185">Reference proteome</keyword>
<dbReference type="EMBL" id="CAJNNV010011838">
    <property type="protein sequence ID" value="CAE8600108.1"/>
    <property type="molecule type" value="Genomic_DNA"/>
</dbReference>
<feature type="transmembrane region" description="Helical" evidence="9">
    <location>
        <begin position="307"/>
        <end position="324"/>
    </location>
</feature>
<dbReference type="GO" id="GO:0055085">
    <property type="term" value="P:transmembrane transport"/>
    <property type="evidence" value="ECO:0007669"/>
    <property type="project" value="TreeGrafter"/>
</dbReference>
<feature type="compositionally biased region" description="Low complexity" evidence="8">
    <location>
        <begin position="161"/>
        <end position="174"/>
    </location>
</feature>
<evidence type="ECO:0000256" key="5">
    <source>
        <dbReference type="ARBA" id="ARBA00022692"/>
    </source>
</evidence>
<comment type="similarity">
    <text evidence="2">Belongs to the autoinducer-2 exporter (AI-2E) (TC 2.A.86) family.</text>
</comment>
<accession>A0A813EHB2</accession>
<dbReference type="AlphaFoldDB" id="A0A813EHB2"/>
<proteinExistence type="inferred from homology"/>
<feature type="transmembrane region" description="Helical" evidence="9">
    <location>
        <begin position="438"/>
        <end position="466"/>
    </location>
</feature>
<keyword evidence="4" id="KW-1003">Cell membrane</keyword>
<evidence type="ECO:0000313" key="10">
    <source>
        <dbReference type="EMBL" id="CAE8600108.1"/>
    </source>
</evidence>
<dbReference type="Proteomes" id="UP000654075">
    <property type="component" value="Unassembled WGS sequence"/>
</dbReference>
<keyword evidence="6 9" id="KW-1133">Transmembrane helix</keyword>
<keyword evidence="5 9" id="KW-0812">Transmembrane</keyword>
<reference evidence="10" key="1">
    <citation type="submission" date="2021-02" db="EMBL/GenBank/DDBJ databases">
        <authorList>
            <person name="Dougan E. K."/>
            <person name="Rhodes N."/>
            <person name="Thang M."/>
            <person name="Chan C."/>
        </authorList>
    </citation>
    <scope>NUCLEOTIDE SEQUENCE</scope>
</reference>
<evidence type="ECO:0000313" key="11">
    <source>
        <dbReference type="Proteomes" id="UP000654075"/>
    </source>
</evidence>
<sequence length="566" mass="60106">MLGEGRGRSISLGPGSLTLSRRNDDEFRFNYGFLALMLVCVACAVYLMGVLRSILRPFLWALFLVMALKPAVSLVESCLLCIGAAVCTCWAVFCGALCSVLYWCCVQVPCFERLVQAQKQRRGRMALPTVSPVASGLTPRRPATKIGVPSDEPPVGGGATSGSASGGAASSSLSRDSRDSRDSSSAVDTEPPGFSSHELPPGNRCVHMVVHGVAIAIVVAAVMGAISGCVLTVIQSVLSLQNNWAVYQKGAENVAERVQQAVAHATGSVPKELAEDISRNALLKAEAFLSAMVTDILSGAWRGILEFLMMALYIAFWLSDPMPVGQKMEELFRRYIILKGTACLGYGLCVGFLLHSLNVDLAPAFGLFAFLLSFVPEVGSIVAVFLPAPVILFDSRLEAPAMTLFVASMAQLGLKFVFANVVEVKLVEADAIMKMHPVIILLAVTFFGYLWGPTGMLLSVPLVAYLKVGLLSDSVPPCYRDPILVILEGDRGAPAKYAQKRLIATDDKKIAAGVARRKGPVCDPVAAVCREAGDQGGDCDDKEVVSAGLRLTASAGSTNSPRPSSI</sequence>
<comment type="caution">
    <text evidence="10">The sequence shown here is derived from an EMBL/GenBank/DDBJ whole genome shotgun (WGS) entry which is preliminary data.</text>
</comment>
<dbReference type="GO" id="GO:0005886">
    <property type="term" value="C:plasma membrane"/>
    <property type="evidence" value="ECO:0007669"/>
    <property type="project" value="UniProtKB-SubCell"/>
</dbReference>
<gene>
    <name evidence="10" type="ORF">PGLA1383_LOCUS18443</name>
</gene>
<feature type="region of interest" description="Disordered" evidence="8">
    <location>
        <begin position="131"/>
        <end position="200"/>
    </location>
</feature>
<protein>
    <recommendedName>
        <fullName evidence="12">AI-2E family transporter</fullName>
    </recommendedName>
</protein>
<organism evidence="10 11">
    <name type="scientific">Polarella glacialis</name>
    <name type="common">Dinoflagellate</name>
    <dbReference type="NCBI Taxonomy" id="89957"/>
    <lineage>
        <taxon>Eukaryota</taxon>
        <taxon>Sar</taxon>
        <taxon>Alveolata</taxon>
        <taxon>Dinophyceae</taxon>
        <taxon>Suessiales</taxon>
        <taxon>Suessiaceae</taxon>
        <taxon>Polarella</taxon>
    </lineage>
</organism>
<dbReference type="PANTHER" id="PTHR21716:SF53">
    <property type="entry name" value="PERMEASE PERM-RELATED"/>
    <property type="match status" value="1"/>
</dbReference>
<evidence type="ECO:0000256" key="2">
    <source>
        <dbReference type="ARBA" id="ARBA00009773"/>
    </source>
</evidence>
<dbReference type="InterPro" id="IPR002549">
    <property type="entry name" value="AI-2E-like"/>
</dbReference>
<feature type="transmembrane region" description="Helical" evidence="9">
    <location>
        <begin position="367"/>
        <end position="392"/>
    </location>
</feature>
<evidence type="ECO:0000256" key="7">
    <source>
        <dbReference type="ARBA" id="ARBA00023136"/>
    </source>
</evidence>
<evidence type="ECO:0000256" key="4">
    <source>
        <dbReference type="ARBA" id="ARBA00022475"/>
    </source>
</evidence>
<evidence type="ECO:0000256" key="3">
    <source>
        <dbReference type="ARBA" id="ARBA00022448"/>
    </source>
</evidence>
<feature type="transmembrane region" description="Helical" evidence="9">
    <location>
        <begin position="336"/>
        <end position="355"/>
    </location>
</feature>
<dbReference type="PANTHER" id="PTHR21716">
    <property type="entry name" value="TRANSMEMBRANE PROTEIN"/>
    <property type="match status" value="1"/>
</dbReference>
<feature type="transmembrane region" description="Helical" evidence="9">
    <location>
        <begin position="29"/>
        <end position="48"/>
    </location>
</feature>
<feature type="transmembrane region" description="Helical" evidence="9">
    <location>
        <begin position="79"/>
        <end position="103"/>
    </location>
</feature>
<evidence type="ECO:0000256" key="9">
    <source>
        <dbReference type="SAM" id="Phobius"/>
    </source>
</evidence>
<evidence type="ECO:0008006" key="12">
    <source>
        <dbReference type="Google" id="ProtNLM"/>
    </source>
</evidence>
<dbReference type="Pfam" id="PF01594">
    <property type="entry name" value="AI-2E_transport"/>
    <property type="match status" value="1"/>
</dbReference>
<evidence type="ECO:0000256" key="1">
    <source>
        <dbReference type="ARBA" id="ARBA00004651"/>
    </source>
</evidence>
<name>A0A813EHB2_POLGL</name>
<comment type="subcellular location">
    <subcellularLocation>
        <location evidence="1">Cell membrane</location>
        <topology evidence="1">Multi-pass membrane protein</topology>
    </subcellularLocation>
</comment>
<keyword evidence="3" id="KW-0813">Transport</keyword>
<evidence type="ECO:0000256" key="6">
    <source>
        <dbReference type="ARBA" id="ARBA00022989"/>
    </source>
</evidence>
<feature type="transmembrane region" description="Helical" evidence="9">
    <location>
        <begin position="208"/>
        <end position="234"/>
    </location>
</feature>
<keyword evidence="7 9" id="KW-0472">Membrane</keyword>